<keyword evidence="2" id="KW-1185">Reference proteome</keyword>
<dbReference type="AlphaFoldDB" id="A0A254TH58"/>
<reference evidence="1 2" key="1">
    <citation type="submission" date="2016-02" db="EMBL/GenBank/DDBJ databases">
        <authorList>
            <person name="Wen L."/>
            <person name="He K."/>
            <person name="Yang H."/>
        </authorList>
    </citation>
    <scope>NUCLEOTIDE SEQUENCE [LARGE SCALE GENOMIC DNA]</scope>
    <source>
        <strain evidence="1 2">TSA40</strain>
    </source>
</reference>
<organism evidence="1 2">
    <name type="scientific">Noviherbaspirillum denitrificans</name>
    <dbReference type="NCBI Taxonomy" id="1968433"/>
    <lineage>
        <taxon>Bacteria</taxon>
        <taxon>Pseudomonadati</taxon>
        <taxon>Pseudomonadota</taxon>
        <taxon>Betaproteobacteria</taxon>
        <taxon>Burkholderiales</taxon>
        <taxon>Oxalobacteraceae</taxon>
        <taxon>Noviherbaspirillum</taxon>
    </lineage>
</organism>
<dbReference type="Proteomes" id="UP000197535">
    <property type="component" value="Unassembled WGS sequence"/>
</dbReference>
<dbReference type="RefSeq" id="WP_088708703.1">
    <property type="nucleotide sequence ID" value="NZ_LSTO01000001.1"/>
</dbReference>
<dbReference type="OrthoDB" id="5954810at2"/>
<dbReference type="EMBL" id="LSTO01000001">
    <property type="protein sequence ID" value="OWW21865.1"/>
    <property type="molecule type" value="Genomic_DNA"/>
</dbReference>
<proteinExistence type="predicted"/>
<evidence type="ECO:0000313" key="1">
    <source>
        <dbReference type="EMBL" id="OWW21865.1"/>
    </source>
</evidence>
<accession>A0A254TH58</accession>
<comment type="caution">
    <text evidence="1">The sequence shown here is derived from an EMBL/GenBank/DDBJ whole genome shotgun (WGS) entry which is preliminary data.</text>
</comment>
<name>A0A254TH58_9BURK</name>
<sequence length="168" mass="17756">MKPRQQGATLVVGLIMLALITLTVTTALTLSSTNLKSVGNMQVRNEAIAAANNAIEQVISGPFAVTPASSQIQIDIDNDNTVDYIVNVSVPTCLYNISETTSNGTGFYTDVETPGFEAAPPTFNTLWDITAVVSDARSNTTIVTVHQGVRRSQLPQLQTSASCPGPTT</sequence>
<gene>
    <name evidence="1" type="ORF">AYR66_22580</name>
</gene>
<evidence type="ECO:0000313" key="2">
    <source>
        <dbReference type="Proteomes" id="UP000197535"/>
    </source>
</evidence>
<protein>
    <submittedName>
        <fullName evidence="1">Uncharacterized protein</fullName>
    </submittedName>
</protein>